<organism evidence="1 2">
    <name type="scientific">Rhodococcus wratislaviensis</name>
    <name type="common">Tsukamurella wratislaviensis</name>
    <dbReference type="NCBI Taxonomy" id="44752"/>
    <lineage>
        <taxon>Bacteria</taxon>
        <taxon>Bacillati</taxon>
        <taxon>Actinomycetota</taxon>
        <taxon>Actinomycetes</taxon>
        <taxon>Mycobacteriales</taxon>
        <taxon>Nocardiaceae</taxon>
        <taxon>Rhodococcus</taxon>
    </lineage>
</organism>
<comment type="caution">
    <text evidence="1">The sequence shown here is derived from an EMBL/GenBank/DDBJ whole genome shotgun (WGS) entry which is preliminary data.</text>
</comment>
<sequence length="48" mass="5220">MNGRWVDANSRITAQLSGDPLVELANHGSLHIPMSVTGKLLVASTFWQ</sequence>
<evidence type="ECO:0000313" key="1">
    <source>
        <dbReference type="EMBL" id="GCE38139.1"/>
    </source>
</evidence>
<dbReference type="AlphaFoldDB" id="A0A402C3H1"/>
<name>A0A402C3H1_RHOWR</name>
<accession>A0A402C3H1</accession>
<dbReference type="EMBL" id="BHYM01000016">
    <property type="protein sequence ID" value="GCE38139.1"/>
    <property type="molecule type" value="Genomic_DNA"/>
</dbReference>
<reference evidence="1 2" key="1">
    <citation type="submission" date="2018-11" db="EMBL/GenBank/DDBJ databases">
        <title>Microbial catabolism of amino acid.</title>
        <authorList>
            <person name="Hibi M."/>
            <person name="Ogawa J."/>
        </authorList>
    </citation>
    <scope>NUCLEOTIDE SEQUENCE [LARGE SCALE GENOMIC DNA]</scope>
    <source>
        <strain evidence="1 2">C31-06</strain>
    </source>
</reference>
<proteinExistence type="predicted"/>
<keyword evidence="2" id="KW-1185">Reference proteome</keyword>
<gene>
    <name evidence="1" type="ORF">Rhow_001161</name>
</gene>
<evidence type="ECO:0000313" key="2">
    <source>
        <dbReference type="Proteomes" id="UP000287519"/>
    </source>
</evidence>
<protein>
    <submittedName>
        <fullName evidence="1">Uncharacterized protein</fullName>
    </submittedName>
</protein>
<dbReference type="Proteomes" id="UP000287519">
    <property type="component" value="Unassembled WGS sequence"/>
</dbReference>